<keyword evidence="7 12" id="KW-0472">Membrane</keyword>
<dbReference type="OrthoDB" id="10039049at2759"/>
<evidence type="ECO:0000313" key="14">
    <source>
        <dbReference type="Proteomes" id="UP000193642"/>
    </source>
</evidence>
<gene>
    <name evidence="13" type="ORF">BCR33DRAFT_763259</name>
</gene>
<comment type="similarity">
    <text evidence="2">Belongs to the membrane-bound acyltransferase family. Sterol o-acyltransferase subfamily.</text>
</comment>
<evidence type="ECO:0000256" key="11">
    <source>
        <dbReference type="SAM" id="MobiDB-lite"/>
    </source>
</evidence>
<keyword evidence="6 12" id="KW-1133">Transmembrane helix</keyword>
<organism evidence="13 14">
    <name type="scientific">Rhizoclosmatium globosum</name>
    <dbReference type="NCBI Taxonomy" id="329046"/>
    <lineage>
        <taxon>Eukaryota</taxon>
        <taxon>Fungi</taxon>
        <taxon>Fungi incertae sedis</taxon>
        <taxon>Chytridiomycota</taxon>
        <taxon>Chytridiomycota incertae sedis</taxon>
        <taxon>Chytridiomycetes</taxon>
        <taxon>Chytridiales</taxon>
        <taxon>Chytriomycetaceae</taxon>
        <taxon>Rhizoclosmatium</taxon>
    </lineage>
</organism>
<keyword evidence="5" id="KW-0256">Endoplasmic reticulum</keyword>
<protein>
    <recommendedName>
        <fullName evidence="15">O-acyltransferase</fullName>
    </recommendedName>
</protein>
<dbReference type="GO" id="GO:0008204">
    <property type="term" value="P:ergosterol metabolic process"/>
    <property type="evidence" value="ECO:0007669"/>
    <property type="project" value="TreeGrafter"/>
</dbReference>
<dbReference type="InterPro" id="IPR004299">
    <property type="entry name" value="MBOAT_fam"/>
</dbReference>
<dbReference type="Pfam" id="PF03062">
    <property type="entry name" value="MBOAT"/>
    <property type="match status" value="1"/>
</dbReference>
<accession>A0A1Y2CT02</accession>
<evidence type="ECO:0000256" key="2">
    <source>
        <dbReference type="ARBA" id="ARBA00009010"/>
    </source>
</evidence>
<dbReference type="STRING" id="329046.A0A1Y2CT02"/>
<comment type="function">
    <text evidence="9">Sterol O-acyltransferase that catalyzes the formation of stery esters.</text>
</comment>
<evidence type="ECO:0008006" key="15">
    <source>
        <dbReference type="Google" id="ProtNLM"/>
    </source>
</evidence>
<dbReference type="InterPro" id="IPR014371">
    <property type="entry name" value="Oat_ACAT_DAG_ARE"/>
</dbReference>
<comment type="subcellular location">
    <subcellularLocation>
        <location evidence="1">Endoplasmic reticulum membrane</location>
        <topology evidence="1">Multi-pass membrane protein</topology>
    </subcellularLocation>
</comment>
<feature type="transmembrane region" description="Helical" evidence="12">
    <location>
        <begin position="331"/>
        <end position="349"/>
    </location>
</feature>
<evidence type="ECO:0000313" key="13">
    <source>
        <dbReference type="EMBL" id="ORY49495.1"/>
    </source>
</evidence>
<feature type="region of interest" description="Disordered" evidence="11">
    <location>
        <begin position="1"/>
        <end position="33"/>
    </location>
</feature>
<dbReference type="GO" id="GO:0005789">
    <property type="term" value="C:endoplasmic reticulum membrane"/>
    <property type="evidence" value="ECO:0007669"/>
    <property type="project" value="UniProtKB-SubCell"/>
</dbReference>
<dbReference type="PANTHER" id="PTHR10408">
    <property type="entry name" value="STEROL O-ACYLTRANSFERASE"/>
    <property type="match status" value="1"/>
</dbReference>
<evidence type="ECO:0000256" key="6">
    <source>
        <dbReference type="ARBA" id="ARBA00022989"/>
    </source>
</evidence>
<dbReference type="PANTHER" id="PTHR10408:SF9">
    <property type="entry name" value="STEROL O-ACYLTRANSFERASE 2-RELATED"/>
    <property type="match status" value="1"/>
</dbReference>
<evidence type="ECO:0000256" key="3">
    <source>
        <dbReference type="ARBA" id="ARBA00022679"/>
    </source>
</evidence>
<feature type="transmembrane region" description="Helical" evidence="12">
    <location>
        <begin position="167"/>
        <end position="185"/>
    </location>
</feature>
<evidence type="ECO:0000256" key="12">
    <source>
        <dbReference type="SAM" id="Phobius"/>
    </source>
</evidence>
<feature type="compositionally biased region" description="Polar residues" evidence="11">
    <location>
        <begin position="19"/>
        <end position="33"/>
    </location>
</feature>
<reference evidence="13 14" key="1">
    <citation type="submission" date="2016-07" db="EMBL/GenBank/DDBJ databases">
        <title>Pervasive Adenine N6-methylation of Active Genes in Fungi.</title>
        <authorList>
            <consortium name="DOE Joint Genome Institute"/>
            <person name="Mondo S.J."/>
            <person name="Dannebaum R.O."/>
            <person name="Kuo R.C."/>
            <person name="Labutti K."/>
            <person name="Haridas S."/>
            <person name="Kuo A."/>
            <person name="Salamov A."/>
            <person name="Ahrendt S.R."/>
            <person name="Lipzen A."/>
            <person name="Sullivan W."/>
            <person name="Andreopoulos W.B."/>
            <person name="Clum A."/>
            <person name="Lindquist E."/>
            <person name="Daum C."/>
            <person name="Ramamoorthy G.K."/>
            <person name="Gryganskyi A."/>
            <person name="Culley D."/>
            <person name="Magnuson J.K."/>
            <person name="James T.Y."/>
            <person name="O'Malley M.A."/>
            <person name="Stajich J.E."/>
            <person name="Spatafora J.W."/>
            <person name="Visel A."/>
            <person name="Grigoriev I.V."/>
        </authorList>
    </citation>
    <scope>NUCLEOTIDE SEQUENCE [LARGE SCALE GENOMIC DNA]</scope>
    <source>
        <strain evidence="13 14">JEL800</strain>
    </source>
</reference>
<dbReference type="Proteomes" id="UP000193642">
    <property type="component" value="Unassembled WGS sequence"/>
</dbReference>
<name>A0A1Y2CT02_9FUNG</name>
<dbReference type="PIRSF" id="PIRSF000439">
    <property type="entry name" value="Oat_ACAT_DAG_ARE"/>
    <property type="match status" value="1"/>
</dbReference>
<feature type="active site" evidence="10">
    <location>
        <position position="458"/>
    </location>
</feature>
<feature type="non-terminal residue" evidence="13">
    <location>
        <position position="499"/>
    </location>
</feature>
<evidence type="ECO:0000256" key="5">
    <source>
        <dbReference type="ARBA" id="ARBA00022824"/>
    </source>
</evidence>
<keyword evidence="3" id="KW-0808">Transferase</keyword>
<feature type="transmembrane region" description="Helical" evidence="12">
    <location>
        <begin position="361"/>
        <end position="384"/>
    </location>
</feature>
<evidence type="ECO:0000256" key="10">
    <source>
        <dbReference type="PIRSR" id="PIRSR000439-1"/>
    </source>
</evidence>
<evidence type="ECO:0000256" key="8">
    <source>
        <dbReference type="ARBA" id="ARBA00023315"/>
    </source>
</evidence>
<evidence type="ECO:0000256" key="4">
    <source>
        <dbReference type="ARBA" id="ARBA00022692"/>
    </source>
</evidence>
<dbReference type="AlphaFoldDB" id="A0A1Y2CT02"/>
<comment type="caution">
    <text evidence="13">The sequence shown here is derived from an EMBL/GenBank/DDBJ whole genome shotgun (WGS) entry which is preliminary data.</text>
</comment>
<feature type="transmembrane region" description="Helical" evidence="12">
    <location>
        <begin position="92"/>
        <end position="112"/>
    </location>
</feature>
<evidence type="ECO:0000256" key="1">
    <source>
        <dbReference type="ARBA" id="ARBA00004477"/>
    </source>
</evidence>
<sequence>MPNTVPDPTSVRRRKPFLTPSTGVSSDSDADTISNSDSIKPKLVTVNAAATKLQLHESKKLHSYHKRVHSRRTQFSARVSPLSEPNTSLRGFITFFWMGIGWYSVFTLHRSFMENGEFVRPQFLKLLGHDAQTLAIADAVLVLSCGTCVLIQGAVKHGFVGRRVASIGGHVWLVGWFVGFMMWILRKDWRWTQTGYLTLHCIAMLMKQHSYLASNSELFWKRDVLSGMVDEIRELEESKDSPVSSNASTLRRGSLSSLETDDLTVEAKVVLLKAEADSIKAELKGKWNGVEFPNNITVANFVDYMLVPTLVYELSYPRTEKFNPSAFLERVGYTFISFFLLCTTVDQYILPILHETHKMDFFTTVIYLIMPFMVCFMMIFFIVFECICNAFAELTCFADREFYQDWWNSSTFDEYARRWNKPVHEFLLRHVYLESISTLHSSKQNATLLTFFVSSVFHELAITMIGKRVRPWLFGFQMFQIPLIWLARLEFMKRRRWFG</sequence>
<dbReference type="GO" id="GO:0034737">
    <property type="term" value="F:ergosterol O-acyltransferase activity"/>
    <property type="evidence" value="ECO:0007669"/>
    <property type="project" value="TreeGrafter"/>
</dbReference>
<keyword evidence="14" id="KW-1185">Reference proteome</keyword>
<feature type="transmembrane region" description="Helical" evidence="12">
    <location>
        <begin position="133"/>
        <end position="155"/>
    </location>
</feature>
<evidence type="ECO:0000256" key="9">
    <source>
        <dbReference type="ARBA" id="ARBA00023568"/>
    </source>
</evidence>
<proteinExistence type="inferred from homology"/>
<keyword evidence="8" id="KW-0012">Acyltransferase</keyword>
<keyword evidence="4 12" id="KW-0812">Transmembrane</keyword>
<evidence type="ECO:0000256" key="7">
    <source>
        <dbReference type="ARBA" id="ARBA00023136"/>
    </source>
</evidence>
<dbReference type="EMBL" id="MCGO01000009">
    <property type="protein sequence ID" value="ORY49495.1"/>
    <property type="molecule type" value="Genomic_DNA"/>
</dbReference>